<proteinExistence type="predicted"/>
<dbReference type="Gramene" id="OB11G26010.1">
    <property type="protein sequence ID" value="OB11G26010.1"/>
    <property type="gene ID" value="OB11G26010"/>
</dbReference>
<dbReference type="Proteomes" id="UP000006038">
    <property type="component" value="Chromosome 11"/>
</dbReference>
<dbReference type="PANTHER" id="PTHR33326:SF38">
    <property type="entry name" value="EXPRESSED PROTEIN"/>
    <property type="match status" value="1"/>
</dbReference>
<dbReference type="PANTHER" id="PTHR33326">
    <property type="entry name" value="OS05G0543800 PROTEIN"/>
    <property type="match status" value="1"/>
</dbReference>
<dbReference type="AlphaFoldDB" id="J3N9W5"/>
<reference evidence="2" key="1">
    <citation type="journal article" date="2013" name="Nat. Commun.">
        <title>Whole-genome sequencing of Oryza brachyantha reveals mechanisms underlying Oryza genome evolution.</title>
        <authorList>
            <person name="Chen J."/>
            <person name="Huang Q."/>
            <person name="Gao D."/>
            <person name="Wang J."/>
            <person name="Lang Y."/>
            <person name="Liu T."/>
            <person name="Li B."/>
            <person name="Bai Z."/>
            <person name="Luis Goicoechea J."/>
            <person name="Liang C."/>
            <person name="Chen C."/>
            <person name="Zhang W."/>
            <person name="Sun S."/>
            <person name="Liao Y."/>
            <person name="Zhang X."/>
            <person name="Yang L."/>
            <person name="Song C."/>
            <person name="Wang M."/>
            <person name="Shi J."/>
            <person name="Liu G."/>
            <person name="Liu J."/>
            <person name="Zhou H."/>
            <person name="Zhou W."/>
            <person name="Yu Q."/>
            <person name="An N."/>
            <person name="Chen Y."/>
            <person name="Cai Q."/>
            <person name="Wang B."/>
            <person name="Liu B."/>
            <person name="Min J."/>
            <person name="Huang Y."/>
            <person name="Wu H."/>
            <person name="Li Z."/>
            <person name="Zhang Y."/>
            <person name="Yin Y."/>
            <person name="Song W."/>
            <person name="Jiang J."/>
            <person name="Jackson S.A."/>
            <person name="Wing R.A."/>
            <person name="Wang J."/>
            <person name="Chen M."/>
        </authorList>
    </citation>
    <scope>NUCLEOTIDE SEQUENCE [LARGE SCALE GENOMIC DNA]</scope>
    <source>
        <strain evidence="2">cv. IRGC 101232</strain>
    </source>
</reference>
<evidence type="ECO:0000313" key="2">
    <source>
        <dbReference type="EnsemblPlants" id="OB11G26010.1"/>
    </source>
</evidence>
<dbReference type="EnsemblPlants" id="OB11G26010.1">
    <property type="protein sequence ID" value="OB11G26010.1"/>
    <property type="gene ID" value="OB11G26010"/>
</dbReference>
<accession>J3N9W5</accession>
<evidence type="ECO:0000313" key="3">
    <source>
        <dbReference type="Proteomes" id="UP000006038"/>
    </source>
</evidence>
<sequence length="224" mass="26583">MDPCMHMQFIHGCFYMESDEYVSNLGWLLQVLGLAALPFEPFHIQNAISMSEKIREYEEYLKEHTFDSLEETFEYFHTEKYEAEKNWMSEEVMVAFEKHIARRDDLKEFDYQFDELLFHCFNVEIYHKTFHHFNFTVRMRAPCSTDWTSTLYFAEVMELLGHQKSYFCSPLEPNENVNCYAFKNQGMEDLKHPVVGAFDRGSPDLSLVAQMTKLGSNDHEGYYS</sequence>
<name>J3N9W5_ORYBR</name>
<organism evidence="2">
    <name type="scientific">Oryza brachyantha</name>
    <name type="common">malo sina</name>
    <dbReference type="NCBI Taxonomy" id="4533"/>
    <lineage>
        <taxon>Eukaryota</taxon>
        <taxon>Viridiplantae</taxon>
        <taxon>Streptophyta</taxon>
        <taxon>Embryophyta</taxon>
        <taxon>Tracheophyta</taxon>
        <taxon>Spermatophyta</taxon>
        <taxon>Magnoliopsida</taxon>
        <taxon>Liliopsida</taxon>
        <taxon>Poales</taxon>
        <taxon>Poaceae</taxon>
        <taxon>BOP clade</taxon>
        <taxon>Oryzoideae</taxon>
        <taxon>Oryzeae</taxon>
        <taxon>Oryzinae</taxon>
        <taxon>Oryza</taxon>
    </lineage>
</organism>
<feature type="domain" description="DUF3615" evidence="1">
    <location>
        <begin position="94"/>
        <end position="193"/>
    </location>
</feature>
<reference evidence="2" key="2">
    <citation type="submission" date="2013-04" db="UniProtKB">
        <authorList>
            <consortium name="EnsemblPlants"/>
        </authorList>
    </citation>
    <scope>IDENTIFICATION</scope>
</reference>
<dbReference type="HOGENOM" id="CLU_1236692_0_0_1"/>
<protein>
    <recommendedName>
        <fullName evidence="1">DUF3615 domain-containing protein</fullName>
    </recommendedName>
</protein>
<evidence type="ECO:0000259" key="1">
    <source>
        <dbReference type="Pfam" id="PF12274"/>
    </source>
</evidence>
<keyword evidence="3" id="KW-1185">Reference proteome</keyword>
<dbReference type="Pfam" id="PF12274">
    <property type="entry name" value="DUF3615"/>
    <property type="match status" value="1"/>
</dbReference>
<dbReference type="InterPro" id="IPR022059">
    <property type="entry name" value="DUF3615"/>
</dbReference>